<dbReference type="SUPFAM" id="SSF54999">
    <property type="entry name" value="Ribosomal protein S10"/>
    <property type="match status" value="1"/>
</dbReference>
<dbReference type="InterPro" id="IPR001848">
    <property type="entry name" value="Ribosomal_uS10"/>
</dbReference>
<dbReference type="HAMAP" id="MF_00508">
    <property type="entry name" value="Ribosomal_uS10"/>
    <property type="match status" value="1"/>
</dbReference>
<evidence type="ECO:0000256" key="8">
    <source>
        <dbReference type="SAM" id="MobiDB-lite"/>
    </source>
</evidence>
<dbReference type="Pfam" id="PF00338">
    <property type="entry name" value="Ribosomal_S10"/>
    <property type="match status" value="1"/>
</dbReference>
<dbReference type="PANTHER" id="PTHR28125">
    <property type="entry name" value="MEIOTIC EXPRESSION UP-REGULATED PROTEIN 26"/>
    <property type="match status" value="1"/>
</dbReference>
<proteinExistence type="inferred from homology"/>
<sequence>MAGSYSLPFSSPYRDFLSFDPSCSISPQGAAFLNPSLTYQWLPLDTTSAMPPPQPEHLLAADALLGLSVSPPSPLVSTTFSPTFSSPAFKRDQRYTPLGDFSTSPHPYWNLTDSISPILRSSSPNLHGQDTTPSSGSRGRRSNLSQTVRTSSTRSDGSEARRLSLIHGLSPLSDISTFSQSSNSASQPATTPSAPASSASASQSNQVAISPVVTTDDWERPPRYATRARARAIGNAGPLVDCVSPALLSLASSSMSPETSVRRQAKRPRTEVPKAPRPLKKPRIVVVAEADEKDQEDEEDEDEAGQLLAEGRVRTFPDYVPIDNAFASWYRRFPVPSYTRTSKRGSGLSGAAWNSPYDVLDLYTPRFVKGRGTSKVGLCPICIEPVKRGGTNKKFWAPMKQSAYKCNFRSSQTNVHILPFFKLSYDERSRLEYPFDTLTVLLLIFFYAGISPTTRLPFSPPVAHRTVKRDNPGKHEKSQMRQGKCHRCNKWVDIEGKKDVDTKVAEIFWWKHAHSCHKGSTIAGETDIFIQDEVLDAALAGEMDEDEDDEDTASLTFLTPSDLEPCITTQLYHIPMIACGSYVNCASVEMYRIASTSLARPCRSALASVSRRAWIHARTLATTTEAKPPSNAPPPNLPQPATTRTPTHAPFSEADYASQVVDGRALLTPYHHPRTHSIPVALIHFRSYHLPLLNLFIHFASHAASALGIPTTKPASLPTQRRLWTVIKGPFVHKKAQENFERKTHKRVVKMYDADQGVVDKYVKYLEHHALAGVGVRVVRWHRAPMGVGEKTVEAVRRELRGPRERTSAEKVKSLGEKIVKEETKAAAAAGAGAKEGKAKGGKPKESKAKEGKPKEAVAPKSA</sequence>
<evidence type="ECO:0000256" key="5">
    <source>
        <dbReference type="ARBA" id="ARBA00042916"/>
    </source>
</evidence>
<evidence type="ECO:0000259" key="9">
    <source>
        <dbReference type="SMART" id="SM01403"/>
    </source>
</evidence>
<comment type="similarity">
    <text evidence="1">Belongs to the universal ribosomal protein uS10 family.</text>
</comment>
<feature type="compositionally biased region" description="Polar residues" evidence="8">
    <location>
        <begin position="143"/>
        <end position="155"/>
    </location>
</feature>
<dbReference type="PANTHER" id="PTHR28125:SF2">
    <property type="entry name" value="MEIOTIC EXPRESSION UP-REGULATED PROTEIN 26"/>
    <property type="match status" value="1"/>
</dbReference>
<evidence type="ECO:0000313" key="11">
    <source>
        <dbReference type="Proteomes" id="UP000292702"/>
    </source>
</evidence>
<dbReference type="InterPro" id="IPR027486">
    <property type="entry name" value="Ribosomal_uS10_dom"/>
</dbReference>
<accession>A0A4V2MVF6</accession>
<evidence type="ECO:0000256" key="2">
    <source>
        <dbReference type="ARBA" id="ARBA00022980"/>
    </source>
</evidence>
<dbReference type="EMBL" id="RWJN01000385">
    <property type="protein sequence ID" value="TCD62287.1"/>
    <property type="molecule type" value="Genomic_DNA"/>
</dbReference>
<keyword evidence="3" id="KW-0687">Ribonucleoprotein</keyword>
<comment type="function">
    <text evidence="6">Involved in mitochondrial genome encoded proteins translation. Involved in the binding of tRNA to the ribosomes.</text>
</comment>
<name>A0A4V2MVF6_9APHY</name>
<evidence type="ECO:0000256" key="6">
    <source>
        <dbReference type="ARBA" id="ARBA00057689"/>
    </source>
</evidence>
<evidence type="ECO:0000256" key="1">
    <source>
        <dbReference type="ARBA" id="ARBA00007102"/>
    </source>
</evidence>
<organism evidence="10 11">
    <name type="scientific">Steccherinum ochraceum</name>
    <dbReference type="NCBI Taxonomy" id="92696"/>
    <lineage>
        <taxon>Eukaryota</taxon>
        <taxon>Fungi</taxon>
        <taxon>Dikarya</taxon>
        <taxon>Basidiomycota</taxon>
        <taxon>Agaricomycotina</taxon>
        <taxon>Agaricomycetes</taxon>
        <taxon>Polyporales</taxon>
        <taxon>Steccherinaceae</taxon>
        <taxon>Steccherinum</taxon>
    </lineage>
</organism>
<dbReference type="Gene3D" id="3.30.70.600">
    <property type="entry name" value="Ribosomal protein S10 domain"/>
    <property type="match status" value="1"/>
</dbReference>
<gene>
    <name evidence="10" type="primary">RSM10</name>
    <name evidence="10" type="ORF">EIP91_007106</name>
</gene>
<evidence type="ECO:0000256" key="3">
    <source>
        <dbReference type="ARBA" id="ARBA00023274"/>
    </source>
</evidence>
<feature type="region of interest" description="Disordered" evidence="8">
    <location>
        <begin position="824"/>
        <end position="863"/>
    </location>
</feature>
<feature type="region of interest" description="Disordered" evidence="8">
    <location>
        <begin position="177"/>
        <end position="221"/>
    </location>
</feature>
<comment type="caution">
    <text evidence="10">The sequence shown here is derived from an EMBL/GenBank/DDBJ whole genome shotgun (WGS) entry which is preliminary data.</text>
</comment>
<keyword evidence="11" id="KW-1185">Reference proteome</keyword>
<comment type="subunit">
    <text evidence="7">Part of the mitochondrial small ribosomal subunit.</text>
</comment>
<feature type="compositionally biased region" description="Basic and acidic residues" evidence="8">
    <location>
        <begin position="835"/>
        <end position="863"/>
    </location>
</feature>
<evidence type="ECO:0000256" key="7">
    <source>
        <dbReference type="ARBA" id="ARBA00065857"/>
    </source>
</evidence>
<protein>
    <recommendedName>
        <fullName evidence="4">Small ribosomal subunit protein uS10m</fullName>
    </recommendedName>
    <alternativeName>
        <fullName evidence="5">37S ribosomal protein S10, mitochondrial</fullName>
    </alternativeName>
</protein>
<dbReference type="Proteomes" id="UP000292702">
    <property type="component" value="Unassembled WGS sequence"/>
</dbReference>
<feature type="compositionally biased region" description="Acidic residues" evidence="8">
    <location>
        <begin position="289"/>
        <end position="304"/>
    </location>
</feature>
<evidence type="ECO:0000313" key="10">
    <source>
        <dbReference type="EMBL" id="TCD62287.1"/>
    </source>
</evidence>
<dbReference type="GO" id="GO:1990904">
    <property type="term" value="C:ribonucleoprotein complex"/>
    <property type="evidence" value="ECO:0007669"/>
    <property type="project" value="UniProtKB-KW"/>
</dbReference>
<feature type="compositionally biased region" description="Polar residues" evidence="8">
    <location>
        <begin position="120"/>
        <end position="133"/>
    </location>
</feature>
<dbReference type="GO" id="GO:0003735">
    <property type="term" value="F:structural constituent of ribosome"/>
    <property type="evidence" value="ECO:0007669"/>
    <property type="project" value="InterPro"/>
</dbReference>
<dbReference type="InterPro" id="IPR036838">
    <property type="entry name" value="Ribosomal_uS10_dom_sf"/>
</dbReference>
<dbReference type="Pfam" id="PF14616">
    <property type="entry name" value="Rua1_C"/>
    <property type="match status" value="2"/>
</dbReference>
<feature type="region of interest" description="Disordered" evidence="8">
    <location>
        <begin position="253"/>
        <end position="308"/>
    </location>
</feature>
<dbReference type="InterPro" id="IPR028012">
    <property type="entry name" value="Rua1_C"/>
</dbReference>
<dbReference type="AlphaFoldDB" id="A0A4V2MVF6"/>
<keyword evidence="2 10" id="KW-0689">Ribosomal protein</keyword>
<feature type="region of interest" description="Disordered" evidence="8">
    <location>
        <begin position="621"/>
        <end position="649"/>
    </location>
</feature>
<feature type="domain" description="Small ribosomal subunit protein uS10" evidence="9">
    <location>
        <begin position="682"/>
        <end position="779"/>
    </location>
</feature>
<dbReference type="SMART" id="SM01403">
    <property type="entry name" value="Ribosomal_S10"/>
    <property type="match status" value="1"/>
</dbReference>
<reference evidence="10 11" key="1">
    <citation type="submission" date="2018-11" db="EMBL/GenBank/DDBJ databases">
        <title>Genome assembly of Steccherinum ochraceum LE-BIN_3174, the white-rot fungus of the Steccherinaceae family (The Residual Polyporoid clade, Polyporales, Basidiomycota).</title>
        <authorList>
            <person name="Fedorova T.V."/>
            <person name="Glazunova O.A."/>
            <person name="Landesman E.O."/>
            <person name="Moiseenko K.V."/>
            <person name="Psurtseva N.V."/>
            <person name="Savinova O.S."/>
            <person name="Shakhova N.V."/>
            <person name="Tyazhelova T.V."/>
            <person name="Vasina D.V."/>
        </authorList>
    </citation>
    <scope>NUCLEOTIDE SEQUENCE [LARGE SCALE GENOMIC DNA]</scope>
    <source>
        <strain evidence="10 11">LE-BIN_3174</strain>
    </source>
</reference>
<feature type="region of interest" description="Disordered" evidence="8">
    <location>
        <begin position="120"/>
        <end position="160"/>
    </location>
</feature>
<dbReference type="STRING" id="92696.A0A4V2MVF6"/>
<dbReference type="GO" id="GO:0006412">
    <property type="term" value="P:translation"/>
    <property type="evidence" value="ECO:0007669"/>
    <property type="project" value="InterPro"/>
</dbReference>
<dbReference type="OrthoDB" id="5595379at2759"/>
<dbReference type="FunFam" id="3.30.70.600:FF:000003">
    <property type="entry name" value="30S ribosomal protein S10"/>
    <property type="match status" value="1"/>
</dbReference>
<evidence type="ECO:0000256" key="4">
    <source>
        <dbReference type="ARBA" id="ARBA00035261"/>
    </source>
</evidence>
<feature type="compositionally biased region" description="Low complexity" evidence="8">
    <location>
        <begin position="177"/>
        <end position="204"/>
    </location>
</feature>
<dbReference type="GO" id="GO:0005840">
    <property type="term" value="C:ribosome"/>
    <property type="evidence" value="ECO:0007669"/>
    <property type="project" value="UniProtKB-KW"/>
</dbReference>